<comment type="caution">
    <text evidence="3">The sequence shown here is derived from an EMBL/GenBank/DDBJ whole genome shotgun (WGS) entry which is preliminary data.</text>
</comment>
<evidence type="ECO:0000256" key="1">
    <source>
        <dbReference type="SAM" id="MobiDB-lite"/>
    </source>
</evidence>
<feature type="transmembrane region" description="Helical" evidence="2">
    <location>
        <begin position="81"/>
        <end position="100"/>
    </location>
</feature>
<feature type="transmembrane region" description="Helical" evidence="2">
    <location>
        <begin position="154"/>
        <end position="175"/>
    </location>
</feature>
<keyword evidence="2" id="KW-0472">Membrane</keyword>
<sequence length="242" mass="26292">MGEKPQPAGFSGDAEQEEGEGSPGGAGPGGAEMSRQIILPLAGYNLKLTLHYSWLLSAALLIAVPFFMEPSLMDRRQTAKLGELLISLIGLIVYPHLGLLEDGGIGEVLYAKRIRPHPVFLFRWLLTVLFIFLAVTALFTWVHGGGAEFELWPMIGGTVITAVAIGTAGTTAALLTGNISAGYIAGFAWYLLDFTTKGKLTGHFYLFGLLRSEWDHDKWLLAGLSLALAVFCACWLPRRRLD</sequence>
<proteinExistence type="predicted"/>
<dbReference type="Proteomes" id="UP000711047">
    <property type="component" value="Unassembled WGS sequence"/>
</dbReference>
<dbReference type="RefSeq" id="WP_173141253.1">
    <property type="nucleotide sequence ID" value="NZ_JABMKX010000033.1"/>
</dbReference>
<feature type="transmembrane region" description="Helical" evidence="2">
    <location>
        <begin position="219"/>
        <end position="236"/>
    </location>
</feature>
<keyword evidence="4" id="KW-1185">Reference proteome</keyword>
<reference evidence="3 4" key="1">
    <citation type="submission" date="2020-05" db="EMBL/GenBank/DDBJ databases">
        <title>Paenibacillus glebae, sp. nov., Paenibacillus humi sp. nov., Paenibacillus pedi sp. nov., Paenibacillus terrestris sp. nov. and Paenibacillus terricola sp. nov., isolated from a forest top soil sample.</title>
        <authorList>
            <person name="Qi S."/>
            <person name="Carlier A."/>
            <person name="Cnockaert M."/>
            <person name="Vandamme P."/>
        </authorList>
    </citation>
    <scope>NUCLEOTIDE SEQUENCE [LARGE SCALE GENOMIC DNA]</scope>
    <source>
        <strain evidence="3 4">LMG 29502</strain>
    </source>
</reference>
<evidence type="ECO:0000313" key="3">
    <source>
        <dbReference type="EMBL" id="NQX49842.1"/>
    </source>
</evidence>
<accession>A0ABX2DYL8</accession>
<feature type="compositionally biased region" description="Gly residues" evidence="1">
    <location>
        <begin position="21"/>
        <end position="30"/>
    </location>
</feature>
<organism evidence="3 4">
    <name type="scientific">Paenibacillus tritici</name>
    <dbReference type="NCBI Taxonomy" id="1873425"/>
    <lineage>
        <taxon>Bacteria</taxon>
        <taxon>Bacillati</taxon>
        <taxon>Bacillota</taxon>
        <taxon>Bacilli</taxon>
        <taxon>Bacillales</taxon>
        <taxon>Paenibacillaceae</taxon>
        <taxon>Paenibacillus</taxon>
    </lineage>
</organism>
<feature type="region of interest" description="Disordered" evidence="1">
    <location>
        <begin position="1"/>
        <end position="30"/>
    </location>
</feature>
<dbReference type="EMBL" id="JABMKX010000033">
    <property type="protein sequence ID" value="NQX49842.1"/>
    <property type="molecule type" value="Genomic_DNA"/>
</dbReference>
<feature type="transmembrane region" description="Helical" evidence="2">
    <location>
        <begin position="120"/>
        <end position="142"/>
    </location>
</feature>
<protein>
    <recommendedName>
        <fullName evidence="5">ABC transporter permease</fullName>
    </recommendedName>
</protein>
<name>A0ABX2DYL8_9BACL</name>
<evidence type="ECO:0000313" key="4">
    <source>
        <dbReference type="Proteomes" id="UP000711047"/>
    </source>
</evidence>
<evidence type="ECO:0000256" key="2">
    <source>
        <dbReference type="SAM" id="Phobius"/>
    </source>
</evidence>
<keyword evidence="2" id="KW-1133">Transmembrane helix</keyword>
<gene>
    <name evidence="3" type="ORF">HQN87_31575</name>
</gene>
<evidence type="ECO:0008006" key="5">
    <source>
        <dbReference type="Google" id="ProtNLM"/>
    </source>
</evidence>
<keyword evidence="2" id="KW-0812">Transmembrane</keyword>
<feature type="transmembrane region" description="Helical" evidence="2">
    <location>
        <begin position="51"/>
        <end position="69"/>
    </location>
</feature>